<dbReference type="InterPro" id="IPR052471">
    <property type="entry name" value="PBI_I9"/>
</dbReference>
<dbReference type="Gene3D" id="3.30.70.80">
    <property type="entry name" value="Peptidase S8 propeptide/proteinase inhibitor I9"/>
    <property type="match status" value="1"/>
</dbReference>
<dbReference type="GO" id="GO:0004866">
    <property type="term" value="F:endopeptidase inhibitor activity"/>
    <property type="evidence" value="ECO:0007669"/>
    <property type="project" value="TreeGrafter"/>
</dbReference>
<dbReference type="PANTHER" id="PTHR28288">
    <property type="entry name" value="PROTEASE B INHIBITOR 2"/>
    <property type="match status" value="1"/>
</dbReference>
<comment type="similarity">
    <text evidence="1">Belongs to the protease inhibitor I9 family.</text>
</comment>
<evidence type="ECO:0000313" key="3">
    <source>
        <dbReference type="EMBL" id="KAJ6035114.1"/>
    </source>
</evidence>
<evidence type="ECO:0000256" key="1">
    <source>
        <dbReference type="ARBA" id="ARBA00038069"/>
    </source>
</evidence>
<keyword evidence="4" id="KW-1185">Reference proteome</keyword>
<evidence type="ECO:0000313" key="4">
    <source>
        <dbReference type="Proteomes" id="UP001219568"/>
    </source>
</evidence>
<dbReference type="Proteomes" id="UP001219568">
    <property type="component" value="Unassembled WGS sequence"/>
</dbReference>
<organism evidence="3 4">
    <name type="scientific">Penicillium canescens</name>
    <dbReference type="NCBI Taxonomy" id="5083"/>
    <lineage>
        <taxon>Eukaryota</taxon>
        <taxon>Fungi</taxon>
        <taxon>Dikarya</taxon>
        <taxon>Ascomycota</taxon>
        <taxon>Pezizomycotina</taxon>
        <taxon>Eurotiomycetes</taxon>
        <taxon>Eurotiomycetidae</taxon>
        <taxon>Eurotiales</taxon>
        <taxon>Aspergillaceae</taxon>
        <taxon>Penicillium</taxon>
    </lineage>
</organism>
<reference evidence="3" key="2">
    <citation type="submission" date="2023-01" db="EMBL/GenBank/DDBJ databases">
        <authorList>
            <person name="Petersen C."/>
        </authorList>
    </citation>
    <scope>NUCLEOTIDE SEQUENCE</scope>
    <source>
        <strain evidence="3">IBT 15450</strain>
    </source>
</reference>
<comment type="caution">
    <text evidence="3">The sequence shown here is derived from an EMBL/GenBank/DDBJ whole genome shotgun (WGS) entry which is preliminary data.</text>
</comment>
<protein>
    <submittedName>
        <fullName evidence="3">Uncharacterized protein</fullName>
    </submittedName>
</protein>
<feature type="chain" id="PRO_5042004118" evidence="2">
    <location>
        <begin position="19"/>
        <end position="133"/>
    </location>
</feature>
<evidence type="ECO:0000256" key="2">
    <source>
        <dbReference type="SAM" id="SignalP"/>
    </source>
</evidence>
<keyword evidence="2" id="KW-0732">Signal</keyword>
<dbReference type="PANTHER" id="PTHR28288:SF1">
    <property type="entry name" value="INHIBITOR I9 DOMAIN-CONTAINING PROTEIN"/>
    <property type="match status" value="1"/>
</dbReference>
<name>A0AAD6I843_PENCN</name>
<feature type="signal peptide" evidence="2">
    <location>
        <begin position="1"/>
        <end position="18"/>
    </location>
</feature>
<dbReference type="InterPro" id="IPR037045">
    <property type="entry name" value="S8pro/Inhibitor_I9_sf"/>
</dbReference>
<accession>A0AAD6I843</accession>
<dbReference type="AlphaFoldDB" id="A0AAD6I843"/>
<proteinExistence type="inferred from homology"/>
<dbReference type="GO" id="GO:0042144">
    <property type="term" value="P:vacuole fusion, non-autophagic"/>
    <property type="evidence" value="ECO:0007669"/>
    <property type="project" value="TreeGrafter"/>
</dbReference>
<gene>
    <name evidence="3" type="ORF">N7460_009289</name>
</gene>
<dbReference type="EMBL" id="JAQJZL010000010">
    <property type="protein sequence ID" value="KAJ6035114.1"/>
    <property type="molecule type" value="Genomic_DNA"/>
</dbReference>
<sequence length="133" mass="14068">MKLSLAAILLGALPMVLAAKVLKSVIVTFPKGTPDSVVTQAKDSLVASGGIITHEYRNMIPVVSYDSCNTHNLCNTYSYISSISNHASSGFAAEAPVNALQTLATQDTQYKPDIEEDKVVTANGDYVGDVGTF</sequence>
<reference evidence="3" key="1">
    <citation type="journal article" date="2023" name="IMA Fungus">
        <title>Comparative genomic study of the Penicillium genus elucidates a diverse pangenome and 15 lateral gene transfer events.</title>
        <authorList>
            <person name="Petersen C."/>
            <person name="Sorensen T."/>
            <person name="Nielsen M.R."/>
            <person name="Sondergaard T.E."/>
            <person name="Sorensen J.L."/>
            <person name="Fitzpatrick D.A."/>
            <person name="Frisvad J.C."/>
            <person name="Nielsen K.L."/>
        </authorList>
    </citation>
    <scope>NUCLEOTIDE SEQUENCE</scope>
    <source>
        <strain evidence="3">IBT 15450</strain>
    </source>
</reference>